<evidence type="ECO:0000313" key="2">
    <source>
        <dbReference type="EMBL" id="TWT63284.1"/>
    </source>
</evidence>
<feature type="transmembrane region" description="Helical" evidence="1">
    <location>
        <begin position="7"/>
        <end position="30"/>
    </location>
</feature>
<dbReference type="OrthoDB" id="5456309at2"/>
<comment type="caution">
    <text evidence="2">The sequence shown here is derived from an EMBL/GenBank/DDBJ whole genome shotgun (WGS) entry which is preliminary data.</text>
</comment>
<keyword evidence="3" id="KW-1185">Reference proteome</keyword>
<name>A0A5C5XKA2_9PLAN</name>
<evidence type="ECO:0000256" key="1">
    <source>
        <dbReference type="SAM" id="Phobius"/>
    </source>
</evidence>
<keyword evidence="1" id="KW-0472">Membrane</keyword>
<proteinExistence type="predicted"/>
<protein>
    <recommendedName>
        <fullName evidence="4">DUF1571 domain-containing protein</fullName>
    </recommendedName>
</protein>
<dbReference type="RefSeq" id="WP_146505052.1">
    <property type="nucleotide sequence ID" value="NZ_SJPG01000001.1"/>
</dbReference>
<dbReference type="EMBL" id="SJPG01000001">
    <property type="protein sequence ID" value="TWT63284.1"/>
    <property type="molecule type" value="Genomic_DNA"/>
</dbReference>
<evidence type="ECO:0000313" key="3">
    <source>
        <dbReference type="Proteomes" id="UP000316095"/>
    </source>
</evidence>
<dbReference type="InterPro" id="IPR011465">
    <property type="entry name" value="DUF1571"/>
</dbReference>
<accession>A0A5C5XKA2</accession>
<reference evidence="2 3" key="1">
    <citation type="submission" date="2019-02" db="EMBL/GenBank/DDBJ databases">
        <title>Deep-cultivation of Planctomycetes and their phenomic and genomic characterization uncovers novel biology.</title>
        <authorList>
            <person name="Wiegand S."/>
            <person name="Jogler M."/>
            <person name="Boedeker C."/>
            <person name="Pinto D."/>
            <person name="Vollmers J."/>
            <person name="Rivas-Marin E."/>
            <person name="Kohn T."/>
            <person name="Peeters S.H."/>
            <person name="Heuer A."/>
            <person name="Rast P."/>
            <person name="Oberbeckmann S."/>
            <person name="Bunk B."/>
            <person name="Jeske O."/>
            <person name="Meyerdierks A."/>
            <person name="Storesund J.E."/>
            <person name="Kallscheuer N."/>
            <person name="Luecker S."/>
            <person name="Lage O.M."/>
            <person name="Pohl T."/>
            <person name="Merkel B.J."/>
            <person name="Hornburger P."/>
            <person name="Mueller R.-W."/>
            <person name="Bruemmer F."/>
            <person name="Labrenz M."/>
            <person name="Spormann A.M."/>
            <person name="Op Den Camp H."/>
            <person name="Overmann J."/>
            <person name="Amann R."/>
            <person name="Jetten M.S.M."/>
            <person name="Mascher T."/>
            <person name="Medema M.H."/>
            <person name="Devos D.P."/>
            <person name="Kaster A.-K."/>
            <person name="Ovreas L."/>
            <person name="Rohde M."/>
            <person name="Galperin M.Y."/>
            <person name="Jogler C."/>
        </authorList>
    </citation>
    <scope>NUCLEOTIDE SEQUENCE [LARGE SCALE GENOMIC DNA]</scope>
    <source>
        <strain evidence="2 3">Pan54</strain>
    </source>
</reference>
<dbReference type="Proteomes" id="UP000316095">
    <property type="component" value="Unassembled WGS sequence"/>
</dbReference>
<dbReference type="AlphaFoldDB" id="A0A5C5XKA2"/>
<keyword evidence="1" id="KW-0812">Transmembrane</keyword>
<keyword evidence="1" id="KW-1133">Transmembrane helix</keyword>
<sequence length="295" mass="33463">MIGYHHLYYKLGVALLAQAITFSSIGVVTIKTLDGQEQVTLEDAEQEFQVASARSQGQPEKTEPGQQPDSLDVFMTLLRESEDAIRSIDSYKAILEKQVRIDGVLQDPEEIELKVRHKPYAVYMHWKGDGQEALYVDGEHENHVLARAKTGLAALKGVWKLEPDSSKAMEGNRYPITEIGVQKLTQRVRDFFAEGKRACVVSCTHQFEDLDENPTIIVQMSFPTQEESQYSTCKYLFDAESKLLYGVELCEWDYKGDPAGIAEKYIYHEINCSDCPDDEEFDSEYSEYSLAMDEG</sequence>
<evidence type="ECO:0008006" key="4">
    <source>
        <dbReference type="Google" id="ProtNLM"/>
    </source>
</evidence>
<dbReference type="Pfam" id="PF07608">
    <property type="entry name" value="DUF1571"/>
    <property type="match status" value="1"/>
</dbReference>
<organism evidence="2 3">
    <name type="scientific">Rubinisphaera italica</name>
    <dbReference type="NCBI Taxonomy" id="2527969"/>
    <lineage>
        <taxon>Bacteria</taxon>
        <taxon>Pseudomonadati</taxon>
        <taxon>Planctomycetota</taxon>
        <taxon>Planctomycetia</taxon>
        <taxon>Planctomycetales</taxon>
        <taxon>Planctomycetaceae</taxon>
        <taxon>Rubinisphaera</taxon>
    </lineage>
</organism>
<gene>
    <name evidence="2" type="ORF">Pan54_40370</name>
</gene>